<gene>
    <name evidence="1" type="ORF">PS862_00237</name>
</gene>
<dbReference type="Proteomes" id="UP000385207">
    <property type="component" value="Unassembled WGS sequence"/>
</dbReference>
<dbReference type="EMBL" id="CABVII010000001">
    <property type="protein sequence ID" value="VVO49518.1"/>
    <property type="molecule type" value="Genomic_DNA"/>
</dbReference>
<dbReference type="AlphaFoldDB" id="A0A5E7GCZ3"/>
<dbReference type="InterPro" id="IPR013783">
    <property type="entry name" value="Ig-like_fold"/>
</dbReference>
<reference evidence="1 2" key="1">
    <citation type="submission" date="2019-09" db="EMBL/GenBank/DDBJ databases">
        <authorList>
            <person name="Chandra G."/>
            <person name="Truman W A."/>
        </authorList>
    </citation>
    <scope>NUCLEOTIDE SEQUENCE [LARGE SCALE GENOMIC DNA]</scope>
    <source>
        <strain evidence="1">PS862</strain>
    </source>
</reference>
<protein>
    <submittedName>
        <fullName evidence="1">Uncharacterized protein</fullName>
    </submittedName>
</protein>
<accession>A0A5E7GCZ3</accession>
<name>A0A5E7GCZ3_PSEFL</name>
<evidence type="ECO:0000313" key="1">
    <source>
        <dbReference type="EMBL" id="VVO49518.1"/>
    </source>
</evidence>
<sequence>MLSMRSIRHSACRLKLALFYGSFLCVVPFQSPSADTQIIVAEGSTETCHARPIALNLAHTGALNDAHRECEALGAEWRFGKLQFAGYEQCKQCGNSGEFECKVTQATFVCKRPDPKKKVNKESEASSTSSTIKNAFGELEGNKSASTASASKGPFGALSELDDLNKKIKAQPVRILSPANGATTSSRIIDVSGDTQGYATNSVLDVQFNGASQQVLTSNTGSFDTKVALKSGRNEIKVCVREKCSAVEVNADIEKLSLMATLTWEGGSDLDLRVDTPSGNTCNFKKQSTRGECTLDIDDTKGARPENISVPLEAPAGEYKFTVINFSGRAGVSGRIQTYHNDKPFITRNFITGSRKGDVEATIVITK</sequence>
<dbReference type="Gene3D" id="2.60.40.10">
    <property type="entry name" value="Immunoglobulins"/>
    <property type="match status" value="1"/>
</dbReference>
<evidence type="ECO:0000313" key="2">
    <source>
        <dbReference type="Proteomes" id="UP000385207"/>
    </source>
</evidence>
<proteinExistence type="predicted"/>
<organism evidence="1 2">
    <name type="scientific">Pseudomonas fluorescens</name>
    <dbReference type="NCBI Taxonomy" id="294"/>
    <lineage>
        <taxon>Bacteria</taxon>
        <taxon>Pseudomonadati</taxon>
        <taxon>Pseudomonadota</taxon>
        <taxon>Gammaproteobacteria</taxon>
        <taxon>Pseudomonadales</taxon>
        <taxon>Pseudomonadaceae</taxon>
        <taxon>Pseudomonas</taxon>
    </lineage>
</organism>